<dbReference type="Gene3D" id="3.40.50.11900">
    <property type="match status" value="1"/>
</dbReference>
<organism evidence="1 2">
    <name type="scientific">Adlercreutzia wanghongyangiae</name>
    <dbReference type="NCBI Taxonomy" id="3111451"/>
    <lineage>
        <taxon>Bacteria</taxon>
        <taxon>Bacillati</taxon>
        <taxon>Actinomycetota</taxon>
        <taxon>Coriobacteriia</taxon>
        <taxon>Eggerthellales</taxon>
        <taxon>Eggerthellaceae</taxon>
        <taxon>Adlercreutzia</taxon>
    </lineage>
</organism>
<proteinExistence type="predicted"/>
<dbReference type="Proteomes" id="UP001349994">
    <property type="component" value="Unassembled WGS sequence"/>
</dbReference>
<sequence length="399" mass="44986">MPKPQALIEQVRSTVSVERERLRPPSLHADRKAAKRAKHKAKHHKYTKAAFFRYCYYDPAFKFFCEQVLDVDYLPLPEATRTASDVGVQNSSDYVCTPFKHILGDFAEALDLGADILVQFGGPCRLGYYGELQDSILRDMGYDFIMLNFAHGIEKGYLGWAKEVLKTVNPDVDIPHGVVQLKALAKMIAHLDALRDFYLANAGFERERGAFDAAWSRAMDAMRACSDERDVNEAFRDAMTAMRAIPLDKPADPIRIGIVGEMFTAIDERSNLELDHKLTAMGVEVHRMLNFTNRYLRYNEPNLRVGAKDYLTYDMGPTSTLTVAAAKKYASEGFDGIIHAKSAGCTPEIDCIPVLQKVSEDFAVPILYLTYDSQTSDTGLDTRLEAFYDMLAMKKEKRK</sequence>
<dbReference type="PANTHER" id="PTHR32329:SF2">
    <property type="entry name" value="BIFUNCTIONAL PROTEIN [INCLUDES 2-HYDROXYACYL-COA DEHYDRATASE (N-TER) AND ITS ACTIVATOR DOMAIN (C_TERM)"/>
    <property type="match status" value="1"/>
</dbReference>
<comment type="caution">
    <text evidence="1">The sequence shown here is derived from an EMBL/GenBank/DDBJ whole genome shotgun (WGS) entry which is preliminary data.</text>
</comment>
<evidence type="ECO:0000313" key="1">
    <source>
        <dbReference type="EMBL" id="MEC4176957.1"/>
    </source>
</evidence>
<protein>
    <recommendedName>
        <fullName evidence="3">2-hydroxyglutaryl-CoA dehydratase</fullName>
    </recommendedName>
</protein>
<dbReference type="PANTHER" id="PTHR32329">
    <property type="entry name" value="BIFUNCTIONAL PROTEIN [INCLUDES 2-HYDROXYACYL-COA DEHYDRATASE (N-TER) AND ITS ACTIVATOR DOMAIN (C_TERM)-RELATED"/>
    <property type="match status" value="1"/>
</dbReference>
<dbReference type="RefSeq" id="WP_338211525.1">
    <property type="nucleotide sequence ID" value="NZ_JAYMFF010000027.1"/>
</dbReference>
<reference evidence="1 2" key="1">
    <citation type="submission" date="2024-01" db="EMBL/GenBank/DDBJ databases">
        <title>novel species in genus Adlercreutzia.</title>
        <authorList>
            <person name="Liu X."/>
        </authorList>
    </citation>
    <scope>NUCLEOTIDE SEQUENCE [LARGE SCALE GENOMIC DNA]</scope>
    <source>
        <strain evidence="1 2">R7</strain>
    </source>
</reference>
<name>A0ABU6IKL9_9ACTN</name>
<evidence type="ECO:0000313" key="2">
    <source>
        <dbReference type="Proteomes" id="UP001349994"/>
    </source>
</evidence>
<evidence type="ECO:0008006" key="3">
    <source>
        <dbReference type="Google" id="ProtNLM"/>
    </source>
</evidence>
<dbReference type="InterPro" id="IPR051805">
    <property type="entry name" value="Dehydratase_Activator_Redct"/>
</dbReference>
<dbReference type="EMBL" id="JAYMFF010000027">
    <property type="protein sequence ID" value="MEC4176957.1"/>
    <property type="molecule type" value="Genomic_DNA"/>
</dbReference>
<gene>
    <name evidence="1" type="ORF">VIN30_10905</name>
</gene>
<keyword evidence="2" id="KW-1185">Reference proteome</keyword>
<accession>A0ABU6IKL9</accession>